<feature type="compositionally biased region" description="Basic and acidic residues" evidence="5">
    <location>
        <begin position="422"/>
        <end position="452"/>
    </location>
</feature>
<dbReference type="GO" id="GO:1990481">
    <property type="term" value="P:mRNA pseudouridine synthesis"/>
    <property type="evidence" value="ECO:0007669"/>
    <property type="project" value="TreeGrafter"/>
</dbReference>
<dbReference type="InterPro" id="IPR020103">
    <property type="entry name" value="PsdUridine_synth_cat_dom_sf"/>
</dbReference>
<feature type="region of interest" description="Disordered" evidence="5">
    <location>
        <begin position="406"/>
        <end position="471"/>
    </location>
</feature>
<dbReference type="GO" id="GO:0005634">
    <property type="term" value="C:nucleus"/>
    <property type="evidence" value="ECO:0007669"/>
    <property type="project" value="TreeGrafter"/>
</dbReference>
<dbReference type="Pfam" id="PF01509">
    <property type="entry name" value="TruB_N"/>
    <property type="match status" value="1"/>
</dbReference>
<evidence type="ECO:0000313" key="8">
    <source>
        <dbReference type="Proteomes" id="UP000324585"/>
    </source>
</evidence>
<evidence type="ECO:0000256" key="1">
    <source>
        <dbReference type="ARBA" id="ARBA00008999"/>
    </source>
</evidence>
<accession>A0A5J4YTI9</accession>
<evidence type="ECO:0000256" key="2">
    <source>
        <dbReference type="ARBA" id="ARBA00012787"/>
    </source>
</evidence>
<dbReference type="InterPro" id="IPR014780">
    <property type="entry name" value="tRNA_psdUridine_synth_TruB"/>
</dbReference>
<evidence type="ECO:0000256" key="4">
    <source>
        <dbReference type="ARBA" id="ARBA00023235"/>
    </source>
</evidence>
<feature type="compositionally biased region" description="Acidic residues" evidence="5">
    <location>
        <begin position="317"/>
        <end position="329"/>
    </location>
</feature>
<evidence type="ECO:0000256" key="5">
    <source>
        <dbReference type="SAM" id="MobiDB-lite"/>
    </source>
</evidence>
<keyword evidence="3" id="KW-0819">tRNA processing</keyword>
<dbReference type="GO" id="GO:0006400">
    <property type="term" value="P:tRNA modification"/>
    <property type="evidence" value="ECO:0007669"/>
    <property type="project" value="TreeGrafter"/>
</dbReference>
<dbReference type="OrthoDB" id="9995526at2759"/>
<dbReference type="Gene3D" id="3.30.2350.10">
    <property type="entry name" value="Pseudouridine synthase"/>
    <property type="match status" value="1"/>
</dbReference>
<protein>
    <recommendedName>
        <fullName evidence="2">tRNA pseudouridine(55) synthase</fullName>
        <ecNumber evidence="2">5.4.99.25</ecNumber>
    </recommendedName>
</protein>
<dbReference type="InterPro" id="IPR002501">
    <property type="entry name" value="PsdUridine_synth_N"/>
</dbReference>
<feature type="region of interest" description="Disordered" evidence="5">
    <location>
        <begin position="316"/>
        <end position="371"/>
    </location>
</feature>
<sequence length="517" mass="60388">MEIRQNITKARAKAEESGVEKVPEAHFLILDKPPGAIFGLMMVEARRVLHSVTQAALELRYYEYLEKYSVKQKWETIIRENEDHLRKLKMHEMHELEPYESGVTVLAVEGALRIRSSFEEGSNVYDCTTMFGTATDTHLKDGTVTETLGFSHVTEQAMKQTIERHFIGKSLHDADDMPLFENVKRVVAGVLDYEERTVHVRKFDVVEFDLPRVRFRIRCYNGAATVKSLIHDLAKALDSCAHVTEIRRIRCGVFKIKDAVPGDTETLKSLGPKLVERLVHANKLIKDIFTYMEPIETDARPYEPWDTAHRDFRLFSDEEEEYAPGDDDGEKPKKQTEDFDEEDVRKTWETEQELDDSKSSKEAEDLPRPYDPVHMRMREEFLAMYYLTEADVQKQRDALRAKLQAMVPEEERPELQRQLAVMREEAEREKREYEEKLARAAQQERDNPEAHRARQKSPAKNANVSDDDEEPLDPFYVMKYATPKNAMLKGKKFREALERQELRTIEREEFERTGRRK</sequence>
<dbReference type="SUPFAM" id="SSF55120">
    <property type="entry name" value="Pseudouridine synthase"/>
    <property type="match status" value="1"/>
</dbReference>
<dbReference type="PANTHER" id="PTHR13767:SF2">
    <property type="entry name" value="PSEUDOURIDYLATE SYNTHASE TRUB1"/>
    <property type="match status" value="1"/>
</dbReference>
<evidence type="ECO:0000256" key="3">
    <source>
        <dbReference type="ARBA" id="ARBA00022694"/>
    </source>
</evidence>
<dbReference type="PANTHER" id="PTHR13767">
    <property type="entry name" value="TRNA-PSEUDOURIDINE SYNTHASE"/>
    <property type="match status" value="1"/>
</dbReference>
<comment type="similarity">
    <text evidence="1">Belongs to the pseudouridine synthase TruB family.</text>
</comment>
<dbReference type="EMBL" id="VRMN01000004">
    <property type="protein sequence ID" value="KAA8494809.1"/>
    <property type="molecule type" value="Genomic_DNA"/>
</dbReference>
<organism evidence="7 8">
    <name type="scientific">Porphyridium purpureum</name>
    <name type="common">Red alga</name>
    <name type="synonym">Porphyridium cruentum</name>
    <dbReference type="NCBI Taxonomy" id="35688"/>
    <lineage>
        <taxon>Eukaryota</taxon>
        <taxon>Rhodophyta</taxon>
        <taxon>Bangiophyceae</taxon>
        <taxon>Porphyridiales</taxon>
        <taxon>Porphyridiaceae</taxon>
        <taxon>Porphyridium</taxon>
    </lineage>
</organism>
<reference evidence="8" key="1">
    <citation type="journal article" date="2019" name="Nat. Commun.">
        <title>Expansion of phycobilisome linker gene families in mesophilic red algae.</title>
        <authorList>
            <person name="Lee J."/>
            <person name="Kim D."/>
            <person name="Bhattacharya D."/>
            <person name="Yoon H.S."/>
        </authorList>
    </citation>
    <scope>NUCLEOTIDE SEQUENCE [LARGE SCALE GENOMIC DNA]</scope>
    <source>
        <strain evidence="8">CCMP 1328</strain>
    </source>
</reference>
<evidence type="ECO:0000259" key="6">
    <source>
        <dbReference type="Pfam" id="PF01509"/>
    </source>
</evidence>
<keyword evidence="4" id="KW-0413">Isomerase</keyword>
<name>A0A5J4YTI9_PORPP</name>
<dbReference type="GO" id="GO:0160148">
    <property type="term" value="F:tRNA pseudouridine(55) synthase activity"/>
    <property type="evidence" value="ECO:0007669"/>
    <property type="project" value="UniProtKB-EC"/>
</dbReference>
<evidence type="ECO:0000313" key="7">
    <source>
        <dbReference type="EMBL" id="KAA8494809.1"/>
    </source>
</evidence>
<dbReference type="Proteomes" id="UP000324585">
    <property type="component" value="Unassembled WGS sequence"/>
</dbReference>
<dbReference type="GO" id="GO:0003723">
    <property type="term" value="F:RNA binding"/>
    <property type="evidence" value="ECO:0007669"/>
    <property type="project" value="InterPro"/>
</dbReference>
<dbReference type="AlphaFoldDB" id="A0A5J4YTI9"/>
<dbReference type="EC" id="5.4.99.25" evidence="2"/>
<feature type="compositionally biased region" description="Basic and acidic residues" evidence="5">
    <location>
        <begin position="330"/>
        <end position="371"/>
    </location>
</feature>
<gene>
    <name evidence="7" type="ORF">FVE85_3050</name>
</gene>
<proteinExistence type="inferred from homology"/>
<keyword evidence="8" id="KW-1185">Reference proteome</keyword>
<feature type="domain" description="Pseudouridine synthase II N-terminal" evidence="6">
    <location>
        <begin position="93"/>
        <end position="222"/>
    </location>
</feature>
<comment type="caution">
    <text evidence="7">The sequence shown here is derived from an EMBL/GenBank/DDBJ whole genome shotgun (WGS) entry which is preliminary data.</text>
</comment>